<keyword evidence="1" id="KW-0223">Dioxygenase</keyword>
<protein>
    <submittedName>
        <fullName evidence="1">Phytanoyl-CoA dioxygenase family protein</fullName>
    </submittedName>
</protein>
<comment type="caution">
    <text evidence="1">The sequence shown here is derived from an EMBL/GenBank/DDBJ whole genome shotgun (WGS) entry which is preliminary data.</text>
</comment>
<evidence type="ECO:0000313" key="2">
    <source>
        <dbReference type="Proteomes" id="UP000676246"/>
    </source>
</evidence>
<dbReference type="InterPro" id="IPR051961">
    <property type="entry name" value="Fungal_Metabolite_Diox"/>
</dbReference>
<accession>A0A941BHV3</accession>
<dbReference type="GO" id="GO:0016706">
    <property type="term" value="F:2-oxoglutarate-dependent dioxygenase activity"/>
    <property type="evidence" value="ECO:0007669"/>
    <property type="project" value="UniProtKB-ARBA"/>
</dbReference>
<dbReference type="Pfam" id="PF05721">
    <property type="entry name" value="PhyH"/>
    <property type="match status" value="1"/>
</dbReference>
<gene>
    <name evidence="1" type="ORF">KAK03_24030</name>
</gene>
<reference evidence="1 2" key="1">
    <citation type="submission" date="2021-04" db="EMBL/GenBank/DDBJ databases">
        <title>The genome sequence of Ideonella sp. 3Y2.</title>
        <authorList>
            <person name="Liu Y."/>
        </authorList>
    </citation>
    <scope>NUCLEOTIDE SEQUENCE [LARGE SCALE GENOMIC DNA]</scope>
    <source>
        <strain evidence="1 2">3Y2</strain>
    </source>
</reference>
<dbReference type="EMBL" id="JAGQDD010000032">
    <property type="protein sequence ID" value="MBQ0933557.1"/>
    <property type="molecule type" value="Genomic_DNA"/>
</dbReference>
<keyword evidence="2" id="KW-1185">Reference proteome</keyword>
<dbReference type="Proteomes" id="UP000676246">
    <property type="component" value="Unassembled WGS sequence"/>
</dbReference>
<dbReference type="Gene3D" id="2.60.120.620">
    <property type="entry name" value="q2cbj1_9rhob like domain"/>
    <property type="match status" value="1"/>
</dbReference>
<proteinExistence type="predicted"/>
<keyword evidence="1" id="KW-0560">Oxidoreductase</keyword>
<dbReference type="SUPFAM" id="SSF51197">
    <property type="entry name" value="Clavaminate synthase-like"/>
    <property type="match status" value="1"/>
</dbReference>
<dbReference type="PANTHER" id="PTHR37563">
    <property type="entry name" value="PHYTANOYL-COA DIOXYGENASE FAMILY PROTEIN (AFU_ORTHOLOGUE AFUA_2G03330)"/>
    <property type="match status" value="1"/>
</dbReference>
<organism evidence="1 2">
    <name type="scientific">Ideonella alba</name>
    <dbReference type="NCBI Taxonomy" id="2824118"/>
    <lineage>
        <taxon>Bacteria</taxon>
        <taxon>Pseudomonadati</taxon>
        <taxon>Pseudomonadota</taxon>
        <taxon>Betaproteobacteria</taxon>
        <taxon>Burkholderiales</taxon>
        <taxon>Sphaerotilaceae</taxon>
        <taxon>Ideonella</taxon>
    </lineage>
</organism>
<dbReference type="AlphaFoldDB" id="A0A941BHV3"/>
<dbReference type="PANTHER" id="PTHR37563:SF2">
    <property type="entry name" value="PHYTANOYL-COA DIOXYGENASE FAMILY PROTEIN (AFU_ORTHOLOGUE AFUA_2G03330)"/>
    <property type="match status" value="1"/>
</dbReference>
<dbReference type="InterPro" id="IPR008775">
    <property type="entry name" value="Phytyl_CoA_dOase-like"/>
</dbReference>
<dbReference type="RefSeq" id="WP_210857221.1">
    <property type="nucleotide sequence ID" value="NZ_JAGQDD010000032.1"/>
</dbReference>
<evidence type="ECO:0000313" key="1">
    <source>
        <dbReference type="EMBL" id="MBQ0933557.1"/>
    </source>
</evidence>
<name>A0A941BHV3_9BURK</name>
<sequence length="314" mass="35604">MENFDRNTRNRLAGSASQTNMVHLTPEERRNECLSDEHLQLATLLLMCNGFVILRGAMPSALVDDMKREYDAIIHDCESSLPGKSLEKIPWQSVGNTIFWIANARLRAFIRMKGSFSNYLVVANPFAVAILENVLGANFFCNSVSSDTCLAGSSFQSPHRDIGFYPNGQTRGTIVNVPLMHCGLHNGPLEIWPGGSHLWKRETFAMFDMRAFDQDVANPPMELFARRLPSVKVELEPGDLLLRDPGALHRGTPNPTREPRIMLTIGYFREGEKYPFGDPAYNLDHDIFESLHPHVRKLMEFRYRSRTNYPALYG</sequence>